<feature type="compositionally biased region" description="Basic residues" evidence="1">
    <location>
        <begin position="230"/>
        <end position="248"/>
    </location>
</feature>
<dbReference type="EMBL" id="OZ004259">
    <property type="protein sequence ID" value="CAK7918339.1"/>
    <property type="molecule type" value="Genomic_DNA"/>
</dbReference>
<protein>
    <recommendedName>
        <fullName evidence="4">Ribosomal RNA-processing protein 7 C-terminal domain-containing protein</fullName>
    </recommendedName>
</protein>
<feature type="region of interest" description="Disordered" evidence="1">
    <location>
        <begin position="228"/>
        <end position="260"/>
    </location>
</feature>
<reference evidence="2 3" key="1">
    <citation type="submission" date="2024-01" db="EMBL/GenBank/DDBJ databases">
        <authorList>
            <consortium name="Genoscope - CEA"/>
            <person name="William W."/>
        </authorList>
    </citation>
    <scope>NUCLEOTIDE SEQUENCE [LARGE SCALE GENOMIC DNA]</scope>
    <source>
        <strain evidence="2 3">29B2s-10</strain>
    </source>
</reference>
<dbReference type="InterPro" id="IPR018555">
    <property type="entry name" value="C630.06c-like"/>
</dbReference>
<sequence length="260" mass="30208">MSAYTKTSRAALYESDIDASSGSDTESLGYGNMEFEFVEVYQGSPEKEVEEAQTINNDVHDVSMGGIEEQVLEDEDDEFEFPLFASGPTKKSTTEPVDGEEERGRSTTRVMKVSLRDASEEKIVNERNPEYYFARFSEVERNQFMSVAVTFEDIYSQYQMPAIESQPWKVLDVGKYNKRIEEENARETLHKRKIRRRAGKKKRENIIQCKERKDERARIEKKIEKEKQAKLKKKMFHKRGGKKNKKKATTAPSKPKYKTE</sequence>
<accession>A0ABP0EI18</accession>
<feature type="region of interest" description="Disordered" evidence="1">
    <location>
        <begin position="1"/>
        <end position="29"/>
    </location>
</feature>
<evidence type="ECO:0000256" key="1">
    <source>
        <dbReference type="SAM" id="MobiDB-lite"/>
    </source>
</evidence>
<gene>
    <name evidence="2" type="ORF">CAAN4_G12794</name>
</gene>
<proteinExistence type="predicted"/>
<feature type="region of interest" description="Disordered" evidence="1">
    <location>
        <begin position="82"/>
        <end position="109"/>
    </location>
</feature>
<dbReference type="Pfam" id="PF09428">
    <property type="entry name" value="DUF2011"/>
    <property type="match status" value="1"/>
</dbReference>
<evidence type="ECO:0000313" key="2">
    <source>
        <dbReference type="EMBL" id="CAK7918339.1"/>
    </source>
</evidence>
<keyword evidence="3" id="KW-1185">Reference proteome</keyword>
<evidence type="ECO:0008006" key="4">
    <source>
        <dbReference type="Google" id="ProtNLM"/>
    </source>
</evidence>
<evidence type="ECO:0000313" key="3">
    <source>
        <dbReference type="Proteomes" id="UP001497600"/>
    </source>
</evidence>
<dbReference type="Proteomes" id="UP001497600">
    <property type="component" value="Chromosome G"/>
</dbReference>
<organism evidence="2 3">
    <name type="scientific">[Candida] anglica</name>
    <dbReference type="NCBI Taxonomy" id="148631"/>
    <lineage>
        <taxon>Eukaryota</taxon>
        <taxon>Fungi</taxon>
        <taxon>Dikarya</taxon>
        <taxon>Ascomycota</taxon>
        <taxon>Saccharomycotina</taxon>
        <taxon>Pichiomycetes</taxon>
        <taxon>Debaryomycetaceae</taxon>
        <taxon>Kurtzmaniella</taxon>
    </lineage>
</organism>
<name>A0ABP0EI18_9ASCO</name>